<comment type="caution">
    <text evidence="3">The sequence shown here is derived from an EMBL/GenBank/DDBJ whole genome shotgun (WGS) entry which is preliminary data.</text>
</comment>
<reference evidence="3 4" key="1">
    <citation type="submission" date="2021-07" db="EMBL/GenBank/DDBJ databases">
        <title>Paenibacillus radiodurans sp. nov., isolated from the southeastern edge of Tengger Desert.</title>
        <authorList>
            <person name="Zhang G."/>
        </authorList>
    </citation>
    <scope>NUCLEOTIDE SEQUENCE [LARGE SCALE GENOMIC DNA]</scope>
    <source>
        <strain evidence="3 4">CCM 7311</strain>
    </source>
</reference>
<gene>
    <name evidence="3" type="ORF">K0U00_37750</name>
</gene>
<dbReference type="EMBL" id="JAHZIK010001854">
    <property type="protein sequence ID" value="MBW7459820.1"/>
    <property type="molecule type" value="Genomic_DNA"/>
</dbReference>
<evidence type="ECO:0000313" key="3">
    <source>
        <dbReference type="EMBL" id="MBW7459820.1"/>
    </source>
</evidence>
<evidence type="ECO:0000313" key="4">
    <source>
        <dbReference type="Proteomes" id="UP001519887"/>
    </source>
</evidence>
<comment type="similarity">
    <text evidence="1">Belongs to the Gfo/Idh/MocA family.</text>
</comment>
<dbReference type="Pfam" id="PF02894">
    <property type="entry name" value="GFO_IDH_MocA_C"/>
    <property type="match status" value="1"/>
</dbReference>
<evidence type="ECO:0000256" key="1">
    <source>
        <dbReference type="ARBA" id="ARBA00010928"/>
    </source>
</evidence>
<proteinExistence type="inferred from homology"/>
<protein>
    <submittedName>
        <fullName evidence="3">Gfo/Idh/MocA family oxidoreductase</fullName>
    </submittedName>
</protein>
<name>A0ABS7CFW6_9BACL</name>
<evidence type="ECO:0000259" key="2">
    <source>
        <dbReference type="Pfam" id="PF02894"/>
    </source>
</evidence>
<accession>A0ABS7CFW6</accession>
<dbReference type="InterPro" id="IPR004104">
    <property type="entry name" value="Gfo/Idh/MocA-like_OxRdtase_C"/>
</dbReference>
<dbReference type="Gene3D" id="3.30.360.10">
    <property type="entry name" value="Dihydrodipicolinate Reductase, domain 2"/>
    <property type="match status" value="1"/>
</dbReference>
<feature type="domain" description="Gfo/Idh/MocA-like oxidoreductase C-terminal" evidence="2">
    <location>
        <begin position="14"/>
        <end position="147"/>
    </location>
</feature>
<feature type="non-terminal residue" evidence="3">
    <location>
        <position position="1"/>
    </location>
</feature>
<dbReference type="Proteomes" id="UP001519887">
    <property type="component" value="Unassembled WGS sequence"/>
</dbReference>
<organism evidence="3 4">
    <name type="scientific">Paenibacillus sepulcri</name>
    <dbReference type="NCBI Taxonomy" id="359917"/>
    <lineage>
        <taxon>Bacteria</taxon>
        <taxon>Bacillati</taxon>
        <taxon>Bacillota</taxon>
        <taxon>Bacilli</taxon>
        <taxon>Bacillales</taxon>
        <taxon>Paenibacillaceae</taxon>
        <taxon>Paenibacillus</taxon>
    </lineage>
</organism>
<dbReference type="SUPFAM" id="SSF55347">
    <property type="entry name" value="Glyceraldehyde-3-phosphate dehydrogenase-like, C-terminal domain"/>
    <property type="match status" value="1"/>
</dbReference>
<keyword evidence="4" id="KW-1185">Reference proteome</keyword>
<sequence>TKFADNTLSDSVHSQFGEKRDDGTFDVEDLATGFIRFDNGATLQIEFSWASNVEEECNFYELRGTKAGAAFKNGKLKLFTEIAGTVSDVSPSLPGKGMNDHASHLFHFVDVLKGRAEPIILPEHGVDMIKILSAIYESAKQNKEIQL</sequence>